<evidence type="ECO:0000313" key="3">
    <source>
        <dbReference type="Proteomes" id="UP000038010"/>
    </source>
</evidence>
<dbReference type="AlphaFoldDB" id="A0A0N1P1G2"/>
<evidence type="ECO:0000313" key="2">
    <source>
        <dbReference type="EMBL" id="KPI42052.1"/>
    </source>
</evidence>
<feature type="compositionally biased region" description="Basic and acidic residues" evidence="1">
    <location>
        <begin position="685"/>
        <end position="696"/>
    </location>
</feature>
<feature type="region of interest" description="Disordered" evidence="1">
    <location>
        <begin position="106"/>
        <end position="128"/>
    </location>
</feature>
<dbReference type="RefSeq" id="XP_018002015.1">
    <property type="nucleotide sequence ID" value="XM_018145887.1"/>
</dbReference>
<organism evidence="2 3">
    <name type="scientific">Cyphellophora attinorum</name>
    <dbReference type="NCBI Taxonomy" id="1664694"/>
    <lineage>
        <taxon>Eukaryota</taxon>
        <taxon>Fungi</taxon>
        <taxon>Dikarya</taxon>
        <taxon>Ascomycota</taxon>
        <taxon>Pezizomycotina</taxon>
        <taxon>Eurotiomycetes</taxon>
        <taxon>Chaetothyriomycetidae</taxon>
        <taxon>Chaetothyriales</taxon>
        <taxon>Cyphellophoraceae</taxon>
        <taxon>Cyphellophora</taxon>
    </lineage>
</organism>
<feature type="compositionally biased region" description="Polar residues" evidence="1">
    <location>
        <begin position="758"/>
        <end position="780"/>
    </location>
</feature>
<dbReference type="STRING" id="1664694.A0A0N1P1G2"/>
<sequence>MTRKKAKATDVGGADTQNGGSALPVKSNSPPPPPAPSTPTLVICRNKYPIDPAVFFDLVKIRRLIDDATSLAVRAANGTTSSSLNNSLNGSNGMLSGSDAEILGIGSSRGGGNAKLSRERKHRMREHATQKLSQAYRLDEIATSVVTMQSASALEDVAKFVLQREETNVDAQYVHFFHEKIPSRALAASTTLDTLNDIIHRMPTEASTYRTRAVTRMFKRDATGAVKDLTDGLATFRLYHTQAQNEQRDLVLAKDAAKAARDYNREAKVAEKDQPSSLEPQFLFHRANTYLTMACDYIADALHGQPPRDAPPPTTSEGEQPKVDPQEKEAARARAEARKYVRTYAKRALRDYMGFLGHLEYTPGLSAEYTEAFLQKIAASTATTNGRHSNDSRSRAEKLLDIDAHSQSGISDALVKYDQRQDASNAPMLDIPKPKIYKVNALFAPNPPADLPPFPPSTSSPTIPPLSHPAIDLPSLSESLTYHPLLTEVLHSLLLAHALVQTSAKEHQRHAYMTARLARVLDGYPVFLAARSPSRGDWSEILRRTGNYLQLQTASWDKLCTPAPPPGGRGQRQGSKSGGTAVVRKGSAAAVAEKETAEQKRERIKRAAIEGAMGDERVVDEETFRRSVAAREALAEKLEKEEAEADEKAAKNGAANSSLLTNGSDTECNGSKTSEDHASTASAAPEDKPLLNKDRTTSSNYGNEASKDYPISTDRADLIVRWIREAPPPSSSLEGSEGGAKKKSRSSAAAKGRLRKMASQTTTASVETGMEQSVESLTVD</sequence>
<evidence type="ECO:0000256" key="1">
    <source>
        <dbReference type="SAM" id="MobiDB-lite"/>
    </source>
</evidence>
<dbReference type="OrthoDB" id="420046at2759"/>
<accession>A0A0N1P1G2</accession>
<feature type="compositionally biased region" description="Basic and acidic residues" evidence="1">
    <location>
        <begin position="637"/>
        <end position="650"/>
    </location>
</feature>
<feature type="compositionally biased region" description="Basic and acidic residues" evidence="1">
    <location>
        <begin position="714"/>
        <end position="724"/>
    </location>
</feature>
<feature type="compositionally biased region" description="Basic and acidic residues" evidence="1">
    <location>
        <begin position="319"/>
        <end position="334"/>
    </location>
</feature>
<feature type="region of interest" description="Disordered" evidence="1">
    <location>
        <begin position="1"/>
        <end position="40"/>
    </location>
</feature>
<proteinExistence type="predicted"/>
<feature type="region of interest" description="Disordered" evidence="1">
    <location>
        <begin position="561"/>
        <end position="600"/>
    </location>
</feature>
<dbReference type="EMBL" id="LFJN01000008">
    <property type="protein sequence ID" value="KPI42052.1"/>
    <property type="molecule type" value="Genomic_DNA"/>
</dbReference>
<keyword evidence="3" id="KW-1185">Reference proteome</keyword>
<dbReference type="Proteomes" id="UP000038010">
    <property type="component" value="Unassembled WGS sequence"/>
</dbReference>
<name>A0A0N1P1G2_9EURO</name>
<feature type="region of interest" description="Disordered" evidence="1">
    <location>
        <begin position="302"/>
        <end position="334"/>
    </location>
</feature>
<dbReference type="VEuPathDB" id="FungiDB:AB675_5656"/>
<feature type="compositionally biased region" description="Polar residues" evidence="1">
    <location>
        <begin position="656"/>
        <end position="672"/>
    </location>
</feature>
<comment type="caution">
    <text evidence="2">The sequence shown here is derived from an EMBL/GenBank/DDBJ whole genome shotgun (WGS) entry which is preliminary data.</text>
</comment>
<feature type="region of interest" description="Disordered" evidence="1">
    <location>
        <begin position="637"/>
        <end position="780"/>
    </location>
</feature>
<protein>
    <submittedName>
        <fullName evidence="2">Uncharacterized protein</fullName>
    </submittedName>
</protein>
<gene>
    <name evidence="2" type="ORF">AB675_5656</name>
</gene>
<dbReference type="GeneID" id="28737767"/>
<reference evidence="2 3" key="1">
    <citation type="submission" date="2015-06" db="EMBL/GenBank/DDBJ databases">
        <title>Draft genome of the ant-associated black yeast Phialophora attae CBS 131958.</title>
        <authorList>
            <person name="Moreno L.F."/>
            <person name="Stielow B.J."/>
            <person name="de Hoog S."/>
            <person name="Vicente V.A."/>
            <person name="Weiss V.A."/>
            <person name="de Vries M."/>
            <person name="Cruz L.M."/>
            <person name="Souza E.M."/>
        </authorList>
    </citation>
    <scope>NUCLEOTIDE SEQUENCE [LARGE SCALE GENOMIC DNA]</scope>
    <source>
        <strain evidence="2 3">CBS 131958</strain>
    </source>
</reference>